<dbReference type="GO" id="GO:0005886">
    <property type="term" value="C:plasma membrane"/>
    <property type="evidence" value="ECO:0007669"/>
    <property type="project" value="UniProtKB-SubCell"/>
</dbReference>
<feature type="transmembrane region" description="Helical" evidence="6">
    <location>
        <begin position="38"/>
        <end position="59"/>
    </location>
</feature>
<feature type="transmembrane region" description="Helical" evidence="6">
    <location>
        <begin position="333"/>
        <end position="357"/>
    </location>
</feature>
<keyword evidence="2" id="KW-1003">Cell membrane</keyword>
<evidence type="ECO:0000256" key="6">
    <source>
        <dbReference type="SAM" id="Phobius"/>
    </source>
</evidence>
<dbReference type="Proteomes" id="UP000059672">
    <property type="component" value="Chromosome"/>
</dbReference>
<dbReference type="OrthoDB" id="88014at2"/>
<keyword evidence="7" id="KW-0413">Isomerase</keyword>
<dbReference type="GO" id="GO:0016853">
    <property type="term" value="F:isomerase activity"/>
    <property type="evidence" value="ECO:0007669"/>
    <property type="project" value="UniProtKB-KW"/>
</dbReference>
<evidence type="ECO:0000256" key="2">
    <source>
        <dbReference type="ARBA" id="ARBA00022475"/>
    </source>
</evidence>
<feature type="transmembrane region" description="Helical" evidence="6">
    <location>
        <begin position="447"/>
        <end position="466"/>
    </location>
</feature>
<dbReference type="STRING" id="1622118.Lupro_12980"/>
<evidence type="ECO:0000256" key="1">
    <source>
        <dbReference type="ARBA" id="ARBA00004651"/>
    </source>
</evidence>
<reference evidence="8" key="1">
    <citation type="submission" date="2015-12" db="EMBL/GenBank/DDBJ databases">
        <title>Complete genome sequence of Lutibacter profundus strain LP1.</title>
        <authorList>
            <person name="Wissuwa J."/>
            <person name="Le Moine Bauer S."/>
            <person name="Stokke R."/>
            <person name="Dahle H."/>
            <person name="Steen I.H."/>
        </authorList>
    </citation>
    <scope>NUCLEOTIDE SEQUENCE [LARGE SCALE GENOMIC DNA]</scope>
    <source>
        <strain evidence="8">LP1</strain>
    </source>
</reference>
<keyword evidence="5 6" id="KW-0472">Membrane</keyword>
<dbReference type="AlphaFoldDB" id="A0A0X8G8N1"/>
<feature type="transmembrane region" description="Helical" evidence="6">
    <location>
        <begin position="247"/>
        <end position="266"/>
    </location>
</feature>
<dbReference type="InterPro" id="IPR050833">
    <property type="entry name" value="Poly_Biosynth_Transport"/>
</dbReference>
<name>A0A0X8G8N1_9FLAO</name>
<evidence type="ECO:0000256" key="3">
    <source>
        <dbReference type="ARBA" id="ARBA00022692"/>
    </source>
</evidence>
<feature type="transmembrane region" description="Helical" evidence="6">
    <location>
        <begin position="123"/>
        <end position="140"/>
    </location>
</feature>
<feature type="transmembrane region" description="Helical" evidence="6">
    <location>
        <begin position="80"/>
        <end position="103"/>
    </location>
</feature>
<sequence>MGIVLKQSFVNTAILFLGFVIGGVNVLFLYTHFLQENYFGLITFLLSTANIILPLLVFGMQHTVIKYYSSYKTKIEKDSFLITTLLIPLIVIIPFGLVGTYFYETISNWLSVENPFIKKYTGLIFIIAIFMGYFEVFYSWTKVQFNSIFGNFIKEIFARVCVSLLLVAVYIGWLTNEQFIYAVVVVYGIRTLIMKIYALYIYKPKLIFKFPSNIKKIINFSLYIIVAGSAAGILLEIDKFMIPQMEQIAQVAYYSVGIYIASVIAIPTRAMQQITSPITAKYMNEHNLVEVEKLYKKTSINLLVIGGLFFLLINLNITDLYQIIDKPQFTKGIWIVLIISIAKLMELALGIGNAILVNSKYYKIFFYLSLAMAISVIILNKWLINAIGINGAALATLIVVIVYSIYKIVYIKSKLRIQPFSLETIKLLLIIFGMFALFYFWNFSFNPLINIALKSLIVVVLYLILVKKTNISKDINDLISRYLFVK</sequence>
<feature type="transmembrane region" description="Helical" evidence="6">
    <location>
        <begin position="214"/>
        <end position="235"/>
    </location>
</feature>
<comment type="subcellular location">
    <subcellularLocation>
        <location evidence="1">Cell membrane</location>
        <topology evidence="1">Multi-pass membrane protein</topology>
    </subcellularLocation>
</comment>
<accession>A0A0X8G8N1</accession>
<protein>
    <submittedName>
        <fullName evidence="7">Sugar isomerase</fullName>
    </submittedName>
</protein>
<reference evidence="7 8" key="2">
    <citation type="journal article" date="2016" name="Int. J. Syst. Evol. Microbiol.">
        <title>Lutibacter profundi sp. nov., isolated from a deep-sea hydrothermal system on the Arctic Mid-Ocean Ridge and emended description of the genus Lutibacter.</title>
        <authorList>
            <person name="Le Moine Bauer S."/>
            <person name="Roalkvam I."/>
            <person name="Steen I.H."/>
            <person name="Dahle H."/>
        </authorList>
    </citation>
    <scope>NUCLEOTIDE SEQUENCE [LARGE SCALE GENOMIC DNA]</scope>
    <source>
        <strain evidence="7 8">LP1</strain>
    </source>
</reference>
<evidence type="ECO:0000313" key="7">
    <source>
        <dbReference type="EMBL" id="AMC12118.1"/>
    </source>
</evidence>
<feature type="transmembrane region" description="Helical" evidence="6">
    <location>
        <begin position="389"/>
        <end position="410"/>
    </location>
</feature>
<organism evidence="7 8">
    <name type="scientific">Lutibacter profundi</name>
    <dbReference type="NCBI Taxonomy" id="1622118"/>
    <lineage>
        <taxon>Bacteria</taxon>
        <taxon>Pseudomonadati</taxon>
        <taxon>Bacteroidota</taxon>
        <taxon>Flavobacteriia</taxon>
        <taxon>Flavobacteriales</taxon>
        <taxon>Flavobacteriaceae</taxon>
        <taxon>Lutibacter</taxon>
    </lineage>
</organism>
<dbReference type="PANTHER" id="PTHR30250">
    <property type="entry name" value="PST FAMILY PREDICTED COLANIC ACID TRANSPORTER"/>
    <property type="match status" value="1"/>
</dbReference>
<gene>
    <name evidence="7" type="ORF">Lupro_12980</name>
</gene>
<feature type="transmembrane region" description="Helical" evidence="6">
    <location>
        <begin position="179"/>
        <end position="202"/>
    </location>
</feature>
<dbReference type="Pfam" id="PF01943">
    <property type="entry name" value="Polysacc_synt"/>
    <property type="match status" value="1"/>
</dbReference>
<evidence type="ECO:0000256" key="5">
    <source>
        <dbReference type="ARBA" id="ARBA00023136"/>
    </source>
</evidence>
<feature type="transmembrane region" description="Helical" evidence="6">
    <location>
        <begin position="12"/>
        <end position="32"/>
    </location>
</feature>
<feature type="transmembrane region" description="Helical" evidence="6">
    <location>
        <begin position="300"/>
        <end position="321"/>
    </location>
</feature>
<keyword evidence="3 6" id="KW-0812">Transmembrane</keyword>
<feature type="transmembrane region" description="Helical" evidence="6">
    <location>
        <begin position="422"/>
        <end position="441"/>
    </location>
</feature>
<dbReference type="InterPro" id="IPR002797">
    <property type="entry name" value="Polysacc_synth"/>
</dbReference>
<dbReference type="RefSeq" id="WP_068211222.1">
    <property type="nucleotide sequence ID" value="NZ_CP013355.1"/>
</dbReference>
<evidence type="ECO:0000313" key="8">
    <source>
        <dbReference type="Proteomes" id="UP000059672"/>
    </source>
</evidence>
<feature type="transmembrane region" description="Helical" evidence="6">
    <location>
        <begin position="364"/>
        <end position="383"/>
    </location>
</feature>
<dbReference type="EMBL" id="CP013355">
    <property type="protein sequence ID" value="AMC12118.1"/>
    <property type="molecule type" value="Genomic_DNA"/>
</dbReference>
<feature type="transmembrane region" description="Helical" evidence="6">
    <location>
        <begin position="152"/>
        <end position="173"/>
    </location>
</feature>
<dbReference type="PANTHER" id="PTHR30250:SF11">
    <property type="entry name" value="O-ANTIGEN TRANSPORTER-RELATED"/>
    <property type="match status" value="1"/>
</dbReference>
<keyword evidence="8" id="KW-1185">Reference proteome</keyword>
<keyword evidence="4 6" id="KW-1133">Transmembrane helix</keyword>
<evidence type="ECO:0000256" key="4">
    <source>
        <dbReference type="ARBA" id="ARBA00022989"/>
    </source>
</evidence>
<proteinExistence type="predicted"/>
<dbReference type="KEGG" id="lut:Lupro_12980"/>